<dbReference type="InterPro" id="IPR000917">
    <property type="entry name" value="Sulfatase_N"/>
</dbReference>
<dbReference type="GO" id="GO:0005737">
    <property type="term" value="C:cytoplasm"/>
    <property type="evidence" value="ECO:0007669"/>
    <property type="project" value="TreeGrafter"/>
</dbReference>
<dbReference type="EMBL" id="ABCK01000011">
    <property type="protein sequence ID" value="EDM27136.1"/>
    <property type="molecule type" value="Genomic_DNA"/>
</dbReference>
<evidence type="ECO:0000256" key="1">
    <source>
        <dbReference type="ARBA" id="ARBA00001913"/>
    </source>
</evidence>
<comment type="similarity">
    <text evidence="2">Belongs to the sulfatase family.</text>
</comment>
<dbReference type="InterPro" id="IPR035874">
    <property type="entry name" value="IDS"/>
</dbReference>
<evidence type="ECO:0000259" key="8">
    <source>
        <dbReference type="Pfam" id="PF00884"/>
    </source>
</evidence>
<keyword evidence="4 7" id="KW-0732">Signal</keyword>
<dbReference type="SUPFAM" id="SSF53649">
    <property type="entry name" value="Alkaline phosphatase-like"/>
    <property type="match status" value="1"/>
</dbReference>
<evidence type="ECO:0000256" key="7">
    <source>
        <dbReference type="SAM" id="SignalP"/>
    </source>
</evidence>
<evidence type="ECO:0000256" key="5">
    <source>
        <dbReference type="ARBA" id="ARBA00022801"/>
    </source>
</evidence>
<evidence type="ECO:0000313" key="9">
    <source>
        <dbReference type="EMBL" id="EDM27136.1"/>
    </source>
</evidence>
<dbReference type="CDD" id="cd16030">
    <property type="entry name" value="iduronate-2-sulfatase"/>
    <property type="match status" value="1"/>
</dbReference>
<dbReference type="GO" id="GO:0046872">
    <property type="term" value="F:metal ion binding"/>
    <property type="evidence" value="ECO:0007669"/>
    <property type="project" value="UniProtKB-KW"/>
</dbReference>
<name>A6DME6_9BACT</name>
<keyword evidence="10" id="KW-1185">Reference proteome</keyword>
<dbReference type="eggNOG" id="COG3119">
    <property type="taxonomic scope" value="Bacteria"/>
</dbReference>
<dbReference type="Proteomes" id="UP000004947">
    <property type="component" value="Unassembled WGS sequence"/>
</dbReference>
<dbReference type="InterPro" id="IPR024607">
    <property type="entry name" value="Sulfatase_CS"/>
</dbReference>
<feature type="chain" id="PRO_5002694543" evidence="7">
    <location>
        <begin position="18"/>
        <end position="461"/>
    </location>
</feature>
<dbReference type="PROSITE" id="PS00523">
    <property type="entry name" value="SULFATASE_1"/>
    <property type="match status" value="1"/>
</dbReference>
<keyword evidence="5" id="KW-0378">Hydrolase</keyword>
<keyword evidence="3" id="KW-0479">Metal-binding</keyword>
<feature type="domain" description="Sulfatase N-terminal" evidence="8">
    <location>
        <begin position="21"/>
        <end position="355"/>
    </location>
</feature>
<reference evidence="9 10" key="1">
    <citation type="journal article" date="2010" name="J. Bacteriol.">
        <title>Genome sequence of Lentisphaera araneosa HTCC2155T, the type species of the order Lentisphaerales in the phylum Lentisphaerae.</title>
        <authorList>
            <person name="Thrash J.C."/>
            <person name="Cho J.C."/>
            <person name="Vergin K.L."/>
            <person name="Morris R.M."/>
            <person name="Giovannoni S.J."/>
        </authorList>
    </citation>
    <scope>NUCLEOTIDE SEQUENCE [LARGE SCALE GENOMIC DNA]</scope>
    <source>
        <strain evidence="9 10">HTCC2155</strain>
    </source>
</reference>
<protein>
    <submittedName>
        <fullName evidence="9">Sulfatase family protein</fullName>
    </submittedName>
</protein>
<organism evidence="9 10">
    <name type="scientific">Lentisphaera araneosa HTCC2155</name>
    <dbReference type="NCBI Taxonomy" id="313628"/>
    <lineage>
        <taxon>Bacteria</taxon>
        <taxon>Pseudomonadati</taxon>
        <taxon>Lentisphaerota</taxon>
        <taxon>Lentisphaeria</taxon>
        <taxon>Lentisphaerales</taxon>
        <taxon>Lentisphaeraceae</taxon>
        <taxon>Lentisphaera</taxon>
    </lineage>
</organism>
<keyword evidence="6" id="KW-0106">Calcium</keyword>
<evidence type="ECO:0000313" key="10">
    <source>
        <dbReference type="Proteomes" id="UP000004947"/>
    </source>
</evidence>
<dbReference type="Gene3D" id="3.40.720.10">
    <property type="entry name" value="Alkaline Phosphatase, subunit A"/>
    <property type="match status" value="1"/>
</dbReference>
<dbReference type="GO" id="GO:0004423">
    <property type="term" value="F:iduronate-2-sulfatase activity"/>
    <property type="evidence" value="ECO:0007669"/>
    <property type="project" value="InterPro"/>
</dbReference>
<feature type="signal peptide" evidence="7">
    <location>
        <begin position="1"/>
        <end position="17"/>
    </location>
</feature>
<proteinExistence type="inferred from homology"/>
<dbReference type="PANTHER" id="PTHR45953:SF1">
    <property type="entry name" value="IDURONATE 2-SULFATASE"/>
    <property type="match status" value="1"/>
</dbReference>
<dbReference type="InterPro" id="IPR017850">
    <property type="entry name" value="Alkaline_phosphatase_core_sf"/>
</dbReference>
<dbReference type="STRING" id="313628.LNTAR_15742"/>
<dbReference type="RefSeq" id="WP_007279044.1">
    <property type="nucleotide sequence ID" value="NZ_ABCK01000011.1"/>
</dbReference>
<dbReference type="Pfam" id="PF00884">
    <property type="entry name" value="Sulfatase"/>
    <property type="match status" value="1"/>
</dbReference>
<accession>A6DME6</accession>
<sequence>MIKRSLFCTLFTFTILAAEKPNVLFIAVDDLKPELGAYGNTQVKSPNIDKLASRSSVFTNAHCQWAVCGPSRASLMTGLYPESTGVMDLKTPMRSVNPDVLTLPQHFKNSGYFTAATGKIYDPRCVDGRTKDDAPSWSTPYKTLNYGKVKLKDGKHFAKAPELNDEDLTDGQILLNGLDLLEQAQNQDKPFFVAVGFKKPHLPFVAPKKYWDLYDRERLTLPSFLDKAQGASDYGWHDSNELRSYDGIPKKGPIAIELQKEAYHGYLACVSYIDALVGRLIQDLEKRNLADNTIIVLWGDHGFHLGDHNMWGKHTNLEQATRSPLIISLPKQKAQKSHTPAGLIDIFPTLCEAAGLEVPEVVQGTSLFPVINGEKDQHKNGAISFFKSKGAKGYSYRTKRYRYIEWSKGNKVEAIELYDYENDPQEKINLATQQESKELIRTLSQALREDGKGCQLMFKVK</sequence>
<dbReference type="AlphaFoldDB" id="A6DME6"/>
<gene>
    <name evidence="9" type="ORF">LNTAR_15742</name>
</gene>
<evidence type="ECO:0000256" key="4">
    <source>
        <dbReference type="ARBA" id="ARBA00022729"/>
    </source>
</evidence>
<evidence type="ECO:0000256" key="2">
    <source>
        <dbReference type="ARBA" id="ARBA00008779"/>
    </source>
</evidence>
<evidence type="ECO:0000256" key="6">
    <source>
        <dbReference type="ARBA" id="ARBA00022837"/>
    </source>
</evidence>
<evidence type="ECO:0000256" key="3">
    <source>
        <dbReference type="ARBA" id="ARBA00022723"/>
    </source>
</evidence>
<dbReference type="PANTHER" id="PTHR45953">
    <property type="entry name" value="IDURONATE 2-SULFATASE"/>
    <property type="match status" value="1"/>
</dbReference>
<comment type="cofactor">
    <cofactor evidence="1">
        <name>Ca(2+)</name>
        <dbReference type="ChEBI" id="CHEBI:29108"/>
    </cofactor>
</comment>
<dbReference type="OrthoDB" id="9803751at2"/>
<comment type="caution">
    <text evidence="9">The sequence shown here is derived from an EMBL/GenBank/DDBJ whole genome shotgun (WGS) entry which is preliminary data.</text>
</comment>